<dbReference type="Gene3D" id="3.40.50.300">
    <property type="entry name" value="P-loop containing nucleotide triphosphate hydrolases"/>
    <property type="match status" value="1"/>
</dbReference>
<dbReference type="GeneID" id="14890343"/>
<dbReference type="PRINTS" id="PR00449">
    <property type="entry name" value="RASTRNSFRMNG"/>
</dbReference>
<keyword evidence="4" id="KW-0449">Lipoprotein</keyword>
<comment type="similarity">
    <text evidence="1">Belongs to the small GTPase superfamily. Rho family.</text>
</comment>
<dbReference type="KEGG" id="eiv:EIN_151920"/>
<dbReference type="PROSITE" id="PS51419">
    <property type="entry name" value="RAB"/>
    <property type="match status" value="1"/>
</dbReference>
<feature type="non-terminal residue" evidence="5">
    <location>
        <position position="1"/>
    </location>
</feature>
<dbReference type="SUPFAM" id="SSF52540">
    <property type="entry name" value="P-loop containing nucleoside triphosphate hydrolases"/>
    <property type="match status" value="1"/>
</dbReference>
<evidence type="ECO:0000256" key="2">
    <source>
        <dbReference type="ARBA" id="ARBA00022741"/>
    </source>
</evidence>
<evidence type="ECO:0000256" key="4">
    <source>
        <dbReference type="ARBA" id="ARBA00023288"/>
    </source>
</evidence>
<reference evidence="5 6" key="1">
    <citation type="submission" date="2012-10" db="EMBL/GenBank/DDBJ databases">
        <authorList>
            <person name="Zafar N."/>
            <person name="Inman J."/>
            <person name="Hall N."/>
            <person name="Lorenzi H."/>
            <person name="Caler E."/>
        </authorList>
    </citation>
    <scope>NUCLEOTIDE SEQUENCE [LARGE SCALE GENOMIC DNA]</scope>
    <source>
        <strain evidence="5 6">IP1</strain>
    </source>
</reference>
<dbReference type="SMART" id="SM00175">
    <property type="entry name" value="RAB"/>
    <property type="match status" value="1"/>
</dbReference>
<dbReference type="Proteomes" id="UP000014680">
    <property type="component" value="Unassembled WGS sequence"/>
</dbReference>
<dbReference type="InterPro" id="IPR027417">
    <property type="entry name" value="P-loop_NTPase"/>
</dbReference>
<name>A0A0A1U8J6_ENTIV</name>
<organism evidence="5 6">
    <name type="scientific">Entamoeba invadens IP1</name>
    <dbReference type="NCBI Taxonomy" id="370355"/>
    <lineage>
        <taxon>Eukaryota</taxon>
        <taxon>Amoebozoa</taxon>
        <taxon>Evosea</taxon>
        <taxon>Archamoebae</taxon>
        <taxon>Mastigamoebida</taxon>
        <taxon>Entamoebidae</taxon>
        <taxon>Entamoeba</taxon>
    </lineage>
</organism>
<dbReference type="VEuPathDB" id="AmoebaDB:EIN_151920"/>
<evidence type="ECO:0000313" key="5">
    <source>
        <dbReference type="EMBL" id="ELP91255.1"/>
    </source>
</evidence>
<protein>
    <submittedName>
        <fullName evidence="5">GTP-binding protein ryH1, putative</fullName>
    </submittedName>
</protein>
<evidence type="ECO:0000256" key="1">
    <source>
        <dbReference type="ARBA" id="ARBA00010142"/>
    </source>
</evidence>
<dbReference type="GO" id="GO:0005525">
    <property type="term" value="F:GTP binding"/>
    <property type="evidence" value="ECO:0007669"/>
    <property type="project" value="UniProtKB-KW"/>
</dbReference>
<evidence type="ECO:0000256" key="3">
    <source>
        <dbReference type="ARBA" id="ARBA00023134"/>
    </source>
</evidence>
<evidence type="ECO:0000313" key="6">
    <source>
        <dbReference type="Proteomes" id="UP000014680"/>
    </source>
</evidence>
<dbReference type="GO" id="GO:0003924">
    <property type="term" value="F:GTPase activity"/>
    <property type="evidence" value="ECO:0007669"/>
    <property type="project" value="InterPro"/>
</dbReference>
<dbReference type="AlphaFoldDB" id="A0A0A1U8J6"/>
<dbReference type="InterPro" id="IPR001806">
    <property type="entry name" value="Small_GTPase"/>
</dbReference>
<dbReference type="Pfam" id="PF00071">
    <property type="entry name" value="Ras"/>
    <property type="match status" value="1"/>
</dbReference>
<accession>A0A0A1U8J6</accession>
<dbReference type="InterPro" id="IPR005225">
    <property type="entry name" value="Small_GTP-bd"/>
</dbReference>
<dbReference type="InterPro" id="IPR050227">
    <property type="entry name" value="Rab"/>
</dbReference>
<dbReference type="RefSeq" id="XP_004258026.1">
    <property type="nucleotide sequence ID" value="XM_004257978.1"/>
</dbReference>
<keyword evidence="2" id="KW-0547">Nucleotide-binding</keyword>
<dbReference type="SMART" id="SM00173">
    <property type="entry name" value="RAS"/>
    <property type="match status" value="1"/>
</dbReference>
<sequence length="218" mass="24569">SNNHPFVVIDAQSPKEAEKVVVVGSKGVGKTSLVRRLVCDSFTDEYETTKGIDVVKTTLCGDKDFVQFGLWDTPGVEATESFVQRYGQSTKCIIVVVDNTKESWVAGKKWIEAIQRCKERTPLKEKSPDVVVVETKIDLEQKGEKEGYDAELKMNGIELIKVSSKSGNNIPGLIGHIVKDKNNKQMKVEEQQVCDFWIEPEEKSRACFSWFNCRITDF</sequence>
<proteinExistence type="inferred from homology"/>
<keyword evidence="6" id="KW-1185">Reference proteome</keyword>
<dbReference type="PANTHER" id="PTHR47977">
    <property type="entry name" value="RAS-RELATED PROTEIN RAB"/>
    <property type="match status" value="1"/>
</dbReference>
<dbReference type="EMBL" id="KB206474">
    <property type="protein sequence ID" value="ELP91255.1"/>
    <property type="molecule type" value="Genomic_DNA"/>
</dbReference>
<keyword evidence="3" id="KW-0342">GTP-binding</keyword>
<gene>
    <name evidence="5" type="ORF">EIN_151920</name>
</gene>
<dbReference type="OMA" id="DINWINQ"/>
<dbReference type="NCBIfam" id="TIGR00231">
    <property type="entry name" value="small_GTP"/>
    <property type="match status" value="1"/>
</dbReference>